<proteinExistence type="predicted"/>
<name>A0A5M8QY89_9BACT</name>
<sequence>MSKFKIIVVRPLTDFDTLGLQVANIKEWDLTKKNITPQQIQDILQIAAREVEKAGGIMATSMGGGRFVNTSFKASANKRMFINFPEPNPICIYYKSANDHLDKSLPFRDQVLNMDGFPSAQQKFDAFVDYFQETSEGVTLLSKTIEGFLNQQIPDDTELEIDGKKGKARLEWLPIGTKLRELMIQLKDIDFYKTNQIEYYKITEMIALRDDLVHLKTTVKSNFTVYQELFKRLVDFDHVGCSNSVFTFVNKIAPGYFVEKGNDAHQIAKLE</sequence>
<dbReference type="EMBL" id="VBSN01000034">
    <property type="protein sequence ID" value="KAA6439694.1"/>
    <property type="molecule type" value="Genomic_DNA"/>
</dbReference>
<evidence type="ECO:0000313" key="2">
    <source>
        <dbReference type="Proteomes" id="UP000323994"/>
    </source>
</evidence>
<dbReference type="OrthoDB" id="788947at2"/>
<comment type="caution">
    <text evidence="1">The sequence shown here is derived from an EMBL/GenBank/DDBJ whole genome shotgun (WGS) entry which is preliminary data.</text>
</comment>
<gene>
    <name evidence="1" type="ORF">FEM33_11360</name>
</gene>
<evidence type="ECO:0000313" key="1">
    <source>
        <dbReference type="EMBL" id="KAA6439694.1"/>
    </source>
</evidence>
<dbReference type="AlphaFoldDB" id="A0A5M8QY89"/>
<keyword evidence="2" id="KW-1185">Reference proteome</keyword>
<protein>
    <submittedName>
        <fullName evidence="1">Uncharacterized protein</fullName>
    </submittedName>
</protein>
<dbReference type="Proteomes" id="UP000323994">
    <property type="component" value="Unassembled WGS sequence"/>
</dbReference>
<dbReference type="RefSeq" id="WP_139012145.1">
    <property type="nucleotide sequence ID" value="NZ_VBSN01000034.1"/>
</dbReference>
<reference evidence="1 2" key="1">
    <citation type="submission" date="2019-05" db="EMBL/GenBank/DDBJ databases">
        <authorList>
            <person name="Qu J.-H."/>
        </authorList>
    </citation>
    <scope>NUCLEOTIDE SEQUENCE [LARGE SCALE GENOMIC DNA]</scope>
    <source>
        <strain evidence="1 2">NS28</strain>
    </source>
</reference>
<accession>A0A5M8QY89</accession>
<organism evidence="1 2">
    <name type="scientific">Dyadobacter flavalbus</name>
    <dbReference type="NCBI Taxonomy" id="2579942"/>
    <lineage>
        <taxon>Bacteria</taxon>
        <taxon>Pseudomonadati</taxon>
        <taxon>Bacteroidota</taxon>
        <taxon>Cytophagia</taxon>
        <taxon>Cytophagales</taxon>
        <taxon>Spirosomataceae</taxon>
        <taxon>Dyadobacter</taxon>
    </lineage>
</organism>